<dbReference type="SMART" id="SM00093">
    <property type="entry name" value="SERPIN"/>
    <property type="match status" value="1"/>
</dbReference>
<evidence type="ECO:0000313" key="4">
    <source>
        <dbReference type="Proteomes" id="UP000063699"/>
    </source>
</evidence>
<dbReference type="PROSITE" id="PS00284">
    <property type="entry name" value="SERPIN"/>
    <property type="match status" value="1"/>
</dbReference>
<gene>
    <name evidence="3" type="ORF">AOZ06_18540</name>
</gene>
<dbReference type="SUPFAM" id="SSF56574">
    <property type="entry name" value="Serpins"/>
    <property type="match status" value="1"/>
</dbReference>
<dbReference type="STRING" id="860235.AOZ06_18540"/>
<dbReference type="Proteomes" id="UP000063699">
    <property type="component" value="Chromosome"/>
</dbReference>
<dbReference type="EMBL" id="CP012752">
    <property type="protein sequence ID" value="ALG08649.1"/>
    <property type="molecule type" value="Genomic_DNA"/>
</dbReference>
<dbReference type="InterPro" id="IPR042178">
    <property type="entry name" value="Serpin_sf_1"/>
</dbReference>
<organism evidence="3 4">
    <name type="scientific">Kibdelosporangium phytohabitans</name>
    <dbReference type="NCBI Taxonomy" id="860235"/>
    <lineage>
        <taxon>Bacteria</taxon>
        <taxon>Bacillati</taxon>
        <taxon>Actinomycetota</taxon>
        <taxon>Actinomycetes</taxon>
        <taxon>Pseudonocardiales</taxon>
        <taxon>Pseudonocardiaceae</taxon>
        <taxon>Kibdelosporangium</taxon>
    </lineage>
</organism>
<dbReference type="KEGG" id="kphy:AOZ06_18540"/>
<dbReference type="Gene3D" id="3.30.497.10">
    <property type="entry name" value="Antithrombin, subunit I, domain 2"/>
    <property type="match status" value="1"/>
</dbReference>
<dbReference type="Gene3D" id="2.30.39.10">
    <property type="entry name" value="Alpha-1-antitrypsin, domain 1"/>
    <property type="match status" value="1"/>
</dbReference>
<evidence type="ECO:0000256" key="1">
    <source>
        <dbReference type="RuleBase" id="RU000411"/>
    </source>
</evidence>
<dbReference type="CDD" id="cd19590">
    <property type="entry name" value="serpin_thermopin-like"/>
    <property type="match status" value="1"/>
</dbReference>
<proteinExistence type="inferred from homology"/>
<dbReference type="PANTHER" id="PTHR11461">
    <property type="entry name" value="SERINE PROTEASE INHIBITOR, SERPIN"/>
    <property type="match status" value="1"/>
</dbReference>
<dbReference type="AlphaFoldDB" id="A0A0N9I2H1"/>
<dbReference type="GO" id="GO:0004867">
    <property type="term" value="F:serine-type endopeptidase inhibitor activity"/>
    <property type="evidence" value="ECO:0007669"/>
    <property type="project" value="InterPro"/>
</dbReference>
<protein>
    <recommendedName>
        <fullName evidence="2">Serpin domain-containing protein</fullName>
    </recommendedName>
</protein>
<reference evidence="3 4" key="1">
    <citation type="submission" date="2015-07" db="EMBL/GenBank/DDBJ databases">
        <title>Genome sequencing of Kibdelosporangium phytohabitans.</title>
        <authorList>
            <person name="Qin S."/>
            <person name="Xing K."/>
        </authorList>
    </citation>
    <scope>NUCLEOTIDE SEQUENCE [LARGE SCALE GENOMIC DNA]</scope>
    <source>
        <strain evidence="3 4">KLBMP1111</strain>
    </source>
</reference>
<name>A0A0N9I2H1_9PSEU</name>
<dbReference type="InterPro" id="IPR023796">
    <property type="entry name" value="Serpin_dom"/>
</dbReference>
<keyword evidence="4" id="KW-1185">Reference proteome</keyword>
<sequence>MSSDMSALVAATDAFGLDLLSAPTLADTPNLVVSPVSVSLALQMVAAGAVGETAAQMNKVLRLPEGVRPRLPAFDQTDLKISNTVWTQRGLTLKPAYRDTLRDQFGTAMQDADFVGDPSGSRDRINKTVADQTAGTIPDLFPPTSISSDTRLVLTNALYLKAAWAREFPRSKTTDAPFTRGDGTKVDVPMMRNDPYQQPTAQLGYAEGPGYQVVTLPYKGGKLAFSVIVPASVDALRGKGVGALLKEVQPAVVELALPRFTVRSGMDLSETLAQAGMADAFGPGADFSGITGDTPLAIGSVRHKTFVQVDEEGTEAAAATGVEVVTTSAPQSYRVTVDRPFFFVITDTGTGAPLFLGRVNDPSAG</sequence>
<dbReference type="InterPro" id="IPR023795">
    <property type="entry name" value="Serpin_CS"/>
</dbReference>
<accession>A0A0N9I2H1</accession>
<dbReference type="InterPro" id="IPR000215">
    <property type="entry name" value="Serpin_fam"/>
</dbReference>
<evidence type="ECO:0000259" key="2">
    <source>
        <dbReference type="SMART" id="SM00093"/>
    </source>
</evidence>
<dbReference type="InterPro" id="IPR042185">
    <property type="entry name" value="Serpin_sf_2"/>
</dbReference>
<dbReference type="GO" id="GO:0005615">
    <property type="term" value="C:extracellular space"/>
    <property type="evidence" value="ECO:0007669"/>
    <property type="project" value="InterPro"/>
</dbReference>
<evidence type="ECO:0000313" key="3">
    <source>
        <dbReference type="EMBL" id="ALG08649.1"/>
    </source>
</evidence>
<dbReference type="Pfam" id="PF00079">
    <property type="entry name" value="Serpin"/>
    <property type="match status" value="1"/>
</dbReference>
<feature type="domain" description="Serpin" evidence="2">
    <location>
        <begin position="17"/>
        <end position="362"/>
    </location>
</feature>
<comment type="similarity">
    <text evidence="1">Belongs to the serpin family.</text>
</comment>
<dbReference type="InterPro" id="IPR036186">
    <property type="entry name" value="Serpin_sf"/>
</dbReference>
<dbReference type="PANTHER" id="PTHR11461:SF211">
    <property type="entry name" value="GH10112P-RELATED"/>
    <property type="match status" value="1"/>
</dbReference>